<dbReference type="InterPro" id="IPR046848">
    <property type="entry name" value="E_motif"/>
</dbReference>
<dbReference type="PANTHER" id="PTHR47926">
    <property type="entry name" value="PENTATRICOPEPTIDE REPEAT-CONTAINING PROTEIN"/>
    <property type="match status" value="1"/>
</dbReference>
<protein>
    <recommendedName>
        <fullName evidence="5">Pentatricopeptide repeat-containing protein</fullName>
    </recommendedName>
</protein>
<dbReference type="Pfam" id="PF20431">
    <property type="entry name" value="E_motif"/>
    <property type="match status" value="1"/>
</dbReference>
<evidence type="ECO:0000313" key="3">
    <source>
        <dbReference type="EMBL" id="KAK9278292.1"/>
    </source>
</evidence>
<keyword evidence="4" id="KW-1185">Reference proteome</keyword>
<dbReference type="InterPro" id="IPR011990">
    <property type="entry name" value="TPR-like_helical_dom_sf"/>
</dbReference>
<sequence>MNLEGKKADPVLIASILVAAAQLARIAVGSEIHGYVFRHGYELEVMVSCALTDMYSKCGFVGLGVRVFETMPKRNIISYNSVISGLGLHGLASQAFKMFEELQDRGFKPDESTFSALLCACCHAGLVKDGQEIFRKMTDEFGIQARTEHFVHIVKLLGMAGELEKAYNLILSLPEPMDSGIWGALLSCCEVVGNSELAEIVAQRLFENKPEKSAYRVMLSNIYAVDERWDDVKKLRDHMAGGGIRKSPGLSWISGSVI</sequence>
<comment type="caution">
    <text evidence="3">The sequence shown here is derived from an EMBL/GenBank/DDBJ whole genome shotgun (WGS) entry which is preliminary data.</text>
</comment>
<dbReference type="Proteomes" id="UP001415857">
    <property type="component" value="Unassembled WGS sequence"/>
</dbReference>
<evidence type="ECO:0000256" key="2">
    <source>
        <dbReference type="PROSITE-ProRule" id="PRU00708"/>
    </source>
</evidence>
<dbReference type="EMBL" id="JBBPBK010000009">
    <property type="protein sequence ID" value="KAK9278292.1"/>
    <property type="molecule type" value="Genomic_DNA"/>
</dbReference>
<name>A0AAP0RI26_LIQFO</name>
<evidence type="ECO:0000313" key="4">
    <source>
        <dbReference type="Proteomes" id="UP001415857"/>
    </source>
</evidence>
<dbReference type="Gene3D" id="1.25.40.10">
    <property type="entry name" value="Tetratricopeptide repeat domain"/>
    <property type="match status" value="1"/>
</dbReference>
<dbReference type="Pfam" id="PF13041">
    <property type="entry name" value="PPR_2"/>
    <property type="match status" value="1"/>
</dbReference>
<proteinExistence type="predicted"/>
<gene>
    <name evidence="3" type="ORF">L1049_027857</name>
</gene>
<dbReference type="GO" id="GO:0009451">
    <property type="term" value="P:RNA modification"/>
    <property type="evidence" value="ECO:0007669"/>
    <property type="project" value="InterPro"/>
</dbReference>
<keyword evidence="1" id="KW-0677">Repeat</keyword>
<evidence type="ECO:0008006" key="5">
    <source>
        <dbReference type="Google" id="ProtNLM"/>
    </source>
</evidence>
<evidence type="ECO:0000256" key="1">
    <source>
        <dbReference type="ARBA" id="ARBA00022737"/>
    </source>
</evidence>
<dbReference type="AlphaFoldDB" id="A0AAP0RI26"/>
<feature type="repeat" description="PPR" evidence="2">
    <location>
        <begin position="110"/>
        <end position="140"/>
    </location>
</feature>
<dbReference type="GO" id="GO:0003723">
    <property type="term" value="F:RNA binding"/>
    <property type="evidence" value="ECO:0007669"/>
    <property type="project" value="InterPro"/>
</dbReference>
<dbReference type="InterPro" id="IPR002885">
    <property type="entry name" value="PPR_rpt"/>
</dbReference>
<reference evidence="3 4" key="1">
    <citation type="journal article" date="2024" name="Plant J.">
        <title>Genome sequences and population genomics reveal climatic adaptation and genomic divergence between two closely related sweetgum species.</title>
        <authorList>
            <person name="Xu W.Q."/>
            <person name="Ren C.Q."/>
            <person name="Zhang X.Y."/>
            <person name="Comes H.P."/>
            <person name="Liu X.H."/>
            <person name="Li Y.G."/>
            <person name="Kettle C.J."/>
            <person name="Jalonen R."/>
            <person name="Gaisberger H."/>
            <person name="Ma Y.Z."/>
            <person name="Qiu Y.X."/>
        </authorList>
    </citation>
    <scope>NUCLEOTIDE SEQUENCE [LARGE SCALE GENOMIC DNA]</scope>
    <source>
        <strain evidence="3">Hangzhou</strain>
    </source>
</reference>
<feature type="repeat" description="PPR" evidence="2">
    <location>
        <begin position="75"/>
        <end position="109"/>
    </location>
</feature>
<dbReference type="FunFam" id="1.25.40.10:FF:000090">
    <property type="entry name" value="Pentatricopeptide repeat-containing protein, chloroplastic"/>
    <property type="match status" value="1"/>
</dbReference>
<dbReference type="NCBIfam" id="TIGR00756">
    <property type="entry name" value="PPR"/>
    <property type="match status" value="2"/>
</dbReference>
<dbReference type="InterPro" id="IPR046960">
    <property type="entry name" value="PPR_At4g14850-like_plant"/>
</dbReference>
<organism evidence="3 4">
    <name type="scientific">Liquidambar formosana</name>
    <name type="common">Formosan gum</name>
    <dbReference type="NCBI Taxonomy" id="63359"/>
    <lineage>
        <taxon>Eukaryota</taxon>
        <taxon>Viridiplantae</taxon>
        <taxon>Streptophyta</taxon>
        <taxon>Embryophyta</taxon>
        <taxon>Tracheophyta</taxon>
        <taxon>Spermatophyta</taxon>
        <taxon>Magnoliopsida</taxon>
        <taxon>eudicotyledons</taxon>
        <taxon>Gunneridae</taxon>
        <taxon>Pentapetalae</taxon>
        <taxon>Saxifragales</taxon>
        <taxon>Altingiaceae</taxon>
        <taxon>Liquidambar</taxon>
    </lineage>
</organism>
<accession>A0AAP0RI26</accession>
<dbReference type="PANTHER" id="PTHR47926:SF452">
    <property type="entry name" value="PENTATRICOPEPTIDE REPEAT-CONTAINING PROTEIN"/>
    <property type="match status" value="1"/>
</dbReference>
<dbReference type="PROSITE" id="PS51375">
    <property type="entry name" value="PPR"/>
    <property type="match status" value="2"/>
</dbReference>